<organism evidence="1 2">
    <name type="scientific">Klebsiella pneumoniae subsp. pneumoniae</name>
    <dbReference type="NCBI Taxonomy" id="72407"/>
    <lineage>
        <taxon>Bacteria</taxon>
        <taxon>Pseudomonadati</taxon>
        <taxon>Pseudomonadota</taxon>
        <taxon>Gammaproteobacteria</taxon>
        <taxon>Enterobacterales</taxon>
        <taxon>Enterobacteriaceae</taxon>
        <taxon>Klebsiella/Raoultella group</taxon>
        <taxon>Klebsiella</taxon>
        <taxon>Klebsiella pneumoniae complex</taxon>
    </lineage>
</organism>
<protein>
    <submittedName>
        <fullName evidence="1">Uncharacterized protein</fullName>
    </submittedName>
</protein>
<dbReference type="EMBL" id="CP064820">
    <property type="protein sequence ID" value="QPG07484.1"/>
    <property type="molecule type" value="Genomic_DNA"/>
</dbReference>
<gene>
    <name evidence="1" type="ORF">IUJ34_22485</name>
</gene>
<sequence length="53" mass="5691">MNKSLTAKGDGKVDESVYHQYVDISAQAQLMRYSHGAGASAEYNPSEKTGGKN</sequence>
<dbReference type="AlphaFoldDB" id="A0A7S9E0W0"/>
<name>A0A7S9E0W0_KLEPN</name>
<evidence type="ECO:0000313" key="2">
    <source>
        <dbReference type="Proteomes" id="UP000594592"/>
    </source>
</evidence>
<reference evidence="1 2" key="1">
    <citation type="submission" date="2020-11" db="EMBL/GenBank/DDBJ databases">
        <title>Whole Genome sequence of MDR strain of Klebsiella pneumoniae K219 isolated from sputum.</title>
        <authorList>
            <person name="Aditi B.P."/>
            <person name="Mahalakshmi K."/>
            <person name="Naveen Kumar V."/>
        </authorList>
    </citation>
    <scope>NUCLEOTIDE SEQUENCE [LARGE SCALE GENOMIC DNA]</scope>
    <source>
        <strain evidence="1 2">K219</strain>
    </source>
</reference>
<accession>A0A7S9E0W0</accession>
<evidence type="ECO:0000313" key="1">
    <source>
        <dbReference type="EMBL" id="QPG07484.1"/>
    </source>
</evidence>
<proteinExistence type="predicted"/>
<dbReference type="Proteomes" id="UP000594592">
    <property type="component" value="Chromosome"/>
</dbReference>